<dbReference type="Pfam" id="PF22553">
    <property type="entry name" value="TY-Chap2"/>
    <property type="match status" value="1"/>
</dbReference>
<reference evidence="2 3" key="1">
    <citation type="submission" date="2023-07" db="EMBL/GenBank/DDBJ databases">
        <title>Sequencing the genomes of 1000 actinobacteria strains.</title>
        <authorList>
            <person name="Klenk H.-P."/>
        </authorList>
    </citation>
    <scope>NUCLEOTIDE SEQUENCE [LARGE SCALE GENOMIC DNA]</scope>
    <source>
        <strain evidence="2 3">DSM 44710</strain>
    </source>
</reference>
<dbReference type="RefSeq" id="WP_306829425.1">
    <property type="nucleotide sequence ID" value="NZ_JAUSRA010000001.1"/>
</dbReference>
<dbReference type="Proteomes" id="UP001240984">
    <property type="component" value="Unassembled WGS sequence"/>
</dbReference>
<gene>
    <name evidence="2" type="ORF">J2S43_002788</name>
</gene>
<dbReference type="InterPro" id="IPR054445">
    <property type="entry name" value="T3SS_chaperone_dom"/>
</dbReference>
<accession>A0ABT9MS69</accession>
<keyword evidence="3" id="KW-1185">Reference proteome</keyword>
<comment type="caution">
    <text evidence="2">The sequence shown here is derived from an EMBL/GenBank/DDBJ whole genome shotgun (WGS) entry which is preliminary data.</text>
</comment>
<name>A0ABT9MS69_9ACTN</name>
<protein>
    <recommendedName>
        <fullName evidence="1">T3SS peptide-binding chaperone domain-containing protein</fullName>
    </recommendedName>
</protein>
<proteinExistence type="predicted"/>
<feature type="domain" description="T3SS peptide-binding chaperone" evidence="1">
    <location>
        <begin position="10"/>
        <end position="224"/>
    </location>
</feature>
<evidence type="ECO:0000313" key="3">
    <source>
        <dbReference type="Proteomes" id="UP001240984"/>
    </source>
</evidence>
<sequence>MQEKRSNTVDSWIMVSGLVGQNPGLLVTETHPGSGVHDCLTLSRDGVDVVEVDRLGDVRVPDGAPFRPFPLDRLFGGDDAMALLAGLRSAAGLQYPPKAPPVVANSLTYRVLAVTVAHFRLDSGEWDVRNEALDTAGSGVRLRGFVDAFPAAARHVRDAAPVAGLRHPAQRCWALLRAGEPVAMLSTDGAVFVGDETIHLPSVYERTGGRLHHTARAALGPVLPLRHR</sequence>
<evidence type="ECO:0000313" key="2">
    <source>
        <dbReference type="EMBL" id="MDP9794276.1"/>
    </source>
</evidence>
<organism evidence="2 3">
    <name type="scientific">Catenuloplanes nepalensis</name>
    <dbReference type="NCBI Taxonomy" id="587533"/>
    <lineage>
        <taxon>Bacteria</taxon>
        <taxon>Bacillati</taxon>
        <taxon>Actinomycetota</taxon>
        <taxon>Actinomycetes</taxon>
        <taxon>Micromonosporales</taxon>
        <taxon>Micromonosporaceae</taxon>
        <taxon>Catenuloplanes</taxon>
    </lineage>
</organism>
<dbReference type="EMBL" id="JAUSRA010000001">
    <property type="protein sequence ID" value="MDP9794276.1"/>
    <property type="molecule type" value="Genomic_DNA"/>
</dbReference>
<evidence type="ECO:0000259" key="1">
    <source>
        <dbReference type="Pfam" id="PF22553"/>
    </source>
</evidence>